<dbReference type="Proteomes" id="UP001610990">
    <property type="component" value="Unassembled WGS sequence"/>
</dbReference>
<keyword evidence="2" id="KW-1185">Reference proteome</keyword>
<name>A0ABW7RAU4_9ACTN</name>
<evidence type="ECO:0000313" key="2">
    <source>
        <dbReference type="Proteomes" id="UP001610990"/>
    </source>
</evidence>
<dbReference type="RefSeq" id="WP_397671591.1">
    <property type="nucleotide sequence ID" value="NZ_JBIRGH010000003.1"/>
</dbReference>
<dbReference type="EMBL" id="JBIRGH010000003">
    <property type="protein sequence ID" value="MFH8584124.1"/>
    <property type="molecule type" value="Genomic_DNA"/>
</dbReference>
<organism evidence="1 2">
    <name type="scientific">Streptomyces celluloflavus</name>
    <dbReference type="NCBI Taxonomy" id="58344"/>
    <lineage>
        <taxon>Bacteria</taxon>
        <taxon>Bacillati</taxon>
        <taxon>Actinomycetota</taxon>
        <taxon>Actinomycetes</taxon>
        <taxon>Kitasatosporales</taxon>
        <taxon>Streptomycetaceae</taxon>
        <taxon>Streptomyces</taxon>
    </lineage>
</organism>
<accession>A0ABW7RAU4</accession>
<proteinExistence type="predicted"/>
<reference evidence="1 2" key="1">
    <citation type="submission" date="2024-10" db="EMBL/GenBank/DDBJ databases">
        <title>The Natural Products Discovery Center: Release of the First 8490 Sequenced Strains for Exploring Actinobacteria Biosynthetic Diversity.</title>
        <authorList>
            <person name="Kalkreuter E."/>
            <person name="Kautsar S.A."/>
            <person name="Yang D."/>
            <person name="Bader C.D."/>
            <person name="Teijaro C.N."/>
            <person name="Fluegel L."/>
            <person name="Davis C.M."/>
            <person name="Simpson J.R."/>
            <person name="Lauterbach L."/>
            <person name="Steele A.D."/>
            <person name="Gui C."/>
            <person name="Meng S."/>
            <person name="Li G."/>
            <person name="Viehrig K."/>
            <person name="Ye F."/>
            <person name="Su P."/>
            <person name="Kiefer A.F."/>
            <person name="Nichols A."/>
            <person name="Cepeda A.J."/>
            <person name="Yan W."/>
            <person name="Fan B."/>
            <person name="Jiang Y."/>
            <person name="Adhikari A."/>
            <person name="Zheng C.-J."/>
            <person name="Schuster L."/>
            <person name="Cowan T.M."/>
            <person name="Smanski M.J."/>
            <person name="Chevrette M.G."/>
            <person name="De Carvalho L.P.S."/>
            <person name="Shen B."/>
        </authorList>
    </citation>
    <scope>NUCLEOTIDE SEQUENCE [LARGE SCALE GENOMIC DNA]</scope>
    <source>
        <strain evidence="1 2">NPDC018013</strain>
    </source>
</reference>
<evidence type="ECO:0000313" key="1">
    <source>
        <dbReference type="EMBL" id="MFH8584124.1"/>
    </source>
</evidence>
<protein>
    <submittedName>
        <fullName evidence="1">Uncharacterized protein</fullName>
    </submittedName>
</protein>
<comment type="caution">
    <text evidence="1">The sequence shown here is derived from an EMBL/GenBank/DDBJ whole genome shotgun (WGS) entry which is preliminary data.</text>
</comment>
<sequence length="60" mass="6951">MTAAATTGGHVGYESWLERDRLILLDFDPAVVGIASQPFWLHWREDGKKRRHAPDCFIRR</sequence>
<gene>
    <name evidence="1" type="ORF">ACH4GP_06985</name>
</gene>